<evidence type="ECO:0000313" key="3">
    <source>
        <dbReference type="Proteomes" id="UP000285972"/>
    </source>
</evidence>
<comment type="caution">
    <text evidence="2">The sequence shown here is derived from an EMBL/GenBank/DDBJ whole genome shotgun (WGS) entry which is preliminary data.</text>
</comment>
<dbReference type="GeneID" id="70906164"/>
<evidence type="ECO:0000313" key="2">
    <source>
        <dbReference type="EMBL" id="RLM25247.1"/>
    </source>
</evidence>
<evidence type="ECO:0000259" key="1">
    <source>
        <dbReference type="Pfam" id="PF20155"/>
    </source>
</evidence>
<proteinExistence type="predicted"/>
<dbReference type="EMBL" id="MJLX01000020">
    <property type="protein sequence ID" value="RLM25247.1"/>
    <property type="molecule type" value="Genomic_DNA"/>
</dbReference>
<sequence>MATLRELIIKISANSTSYQSEIARASRMGANYYKTMESSADRHSTAIKRNQLALKELTSQFQSTQAMATRALGAIGGAFAVGGMISTADEWGQISSRIKMATESGAEYGVVQQRLMEISDRTYKSINEQAELFIRSSNAMKELGYSTSGTIDFIDSISSALTINAASAQKGESAINALSKSMVAGKVSGDNWNTVMEVMPTVIGDIARYLNITETEVKKLAAAGKLSMGQFADAVIAARTENAKLAEDMPTTVGDAITKLSNHWKAYIGDANSATGTTQAMADAIGLAADNIDLLATAGAALAGGVAAKYLLTMANNGKNAAKEILSARASQIALADAQLQATQTLQYKATIERRAAQAAAESAVGASNQRLATLALVQARNKETVAINATAVAQTRLNAATNVWRGLGSGLLGILGGPVGLAVTAASVAAGFLLMHDSGEQVKESLINMQQPVASLVEQYRALGDVQKTSALHELNKKLSESDEALRKSTDTLRDYAEALVTTWVGGSEYSSPVPVISSDDQQSLDTFIRSLGEIEGSAGGIKNVEGYLQANVNAFADSARLTDDQRDRLQNLTLAYVQGRIKVEEYTEKLREVTSVTQDAAAANRQLSASLSIDFSKQLTSANLALDVSALAAKGATKEADLLRGAYAAAGEQASALAPEIQKIVAAGGNIDVSPGLEGVRDWVQIQVKIQENNERAKEFASSIKTGASETKKLGEAYDKLIQQQRQQIALHGQDSELAKTRYQLANSELMVLSESQKAVIERNATELDRLNTLDKYKSLMEQLRTPEEQVLSVTKERLELLKAATPAAEEYREALDKISKSTVSEAPKFGGLDASIGGASGELIRVADAEKELQKWHDTQLAMQEKLLKEQEGYEQAYADRIVEIEQKTADKRQSIQSAYTSASLSMISTLTSDAASLLSTMGEEGSAAYKAMFIASKAASIAQAIINTEEAATKAMAQGGTLFGLPMATVIRGAGYASVALMASTTIAGMAHDGIDNVPREGTWLLDRGERVVDARTNADLKGYLSSKLTSAGDSATTNNGGNVIIHQNISVSGSGDKALASAMEQAANKGATDGASLARQQLLQDFQTRGQARRLLGV</sequence>
<name>A0AAE8ETE2_9GAMM</name>
<gene>
    <name evidence="2" type="ORF">BIY26_09520</name>
</gene>
<dbReference type="Pfam" id="PF20155">
    <property type="entry name" value="TMP_3"/>
    <property type="match status" value="1"/>
</dbReference>
<dbReference type="NCBIfam" id="TIGR02675">
    <property type="entry name" value="tape_meas_nterm"/>
    <property type="match status" value="1"/>
</dbReference>
<accession>A0AAE8ETE2</accession>
<protein>
    <recommendedName>
        <fullName evidence="1">Tape measure protein N-terminal domain-containing protein</fullName>
    </recommendedName>
</protein>
<dbReference type="KEGG" id="bgj:AWC36_05145"/>
<dbReference type="RefSeq" id="WP_095833819.1">
    <property type="nucleotide sequence ID" value="NZ_CP014137.1"/>
</dbReference>
<feature type="domain" description="Tape measure protein N-terminal" evidence="1">
    <location>
        <begin position="83"/>
        <end position="272"/>
    </location>
</feature>
<dbReference type="AlphaFoldDB" id="A0AAE8ETE2"/>
<organism evidence="2 3">
    <name type="scientific">Brenneria goodwinii</name>
    <dbReference type="NCBI Taxonomy" id="1109412"/>
    <lineage>
        <taxon>Bacteria</taxon>
        <taxon>Pseudomonadati</taxon>
        <taxon>Pseudomonadota</taxon>
        <taxon>Gammaproteobacteria</taxon>
        <taxon>Enterobacterales</taxon>
        <taxon>Pectobacteriaceae</taxon>
        <taxon>Brenneria</taxon>
    </lineage>
</organism>
<dbReference type="InterPro" id="IPR013491">
    <property type="entry name" value="Tape_meas_N"/>
</dbReference>
<reference evidence="2 3" key="1">
    <citation type="submission" date="2016-09" db="EMBL/GenBank/DDBJ databases">
        <authorList>
            <person name="Doonan J."/>
            <person name="Pachebat J.A."/>
            <person name="Golyshin P.N."/>
            <person name="Denman S."/>
            <person name="Mcdonald J.E."/>
        </authorList>
    </citation>
    <scope>NUCLEOTIDE SEQUENCE [LARGE SCALE GENOMIC DNA]</scope>
    <source>
        <strain evidence="2 3">FRB141</strain>
    </source>
</reference>
<dbReference type="Proteomes" id="UP000285972">
    <property type="component" value="Unassembled WGS sequence"/>
</dbReference>